<dbReference type="PANTHER" id="PTHR42770">
    <property type="entry name" value="AMINO ACID TRANSPORTER-RELATED"/>
    <property type="match status" value="1"/>
</dbReference>
<feature type="transmembrane region" description="Helical" evidence="6">
    <location>
        <begin position="262"/>
        <end position="282"/>
    </location>
</feature>
<dbReference type="EMBL" id="CP002209">
    <property type="protein sequence ID" value="ADN77253.1"/>
    <property type="molecule type" value="Genomic_DNA"/>
</dbReference>
<dbReference type="AlphaFoldDB" id="E1SUE6"/>
<dbReference type="GO" id="GO:0005886">
    <property type="term" value="C:plasma membrane"/>
    <property type="evidence" value="ECO:0007669"/>
    <property type="project" value="UniProtKB-SubCell"/>
</dbReference>
<feature type="transmembrane region" description="Helical" evidence="6">
    <location>
        <begin position="314"/>
        <end position="332"/>
    </location>
</feature>
<comment type="subcellular location">
    <subcellularLocation>
        <location evidence="1">Cell membrane</location>
        <topology evidence="1">Multi-pass membrane protein</topology>
    </subcellularLocation>
</comment>
<dbReference type="RefSeq" id="WP_013346559.1">
    <property type="nucleotide sequence ID" value="NC_014541.1"/>
</dbReference>
<dbReference type="Proteomes" id="UP000006683">
    <property type="component" value="Chromosome"/>
</dbReference>
<feature type="transmembrane region" description="Helical" evidence="6">
    <location>
        <begin position="181"/>
        <end position="200"/>
    </location>
</feature>
<evidence type="ECO:0000256" key="3">
    <source>
        <dbReference type="ARBA" id="ARBA00022692"/>
    </source>
</evidence>
<evidence type="ECO:0000256" key="2">
    <source>
        <dbReference type="ARBA" id="ARBA00022475"/>
    </source>
</evidence>
<feature type="transmembrane region" description="Helical" evidence="6">
    <location>
        <begin position="221"/>
        <end position="242"/>
    </location>
</feature>
<dbReference type="eggNOG" id="COG0531">
    <property type="taxonomic scope" value="Bacteria"/>
</dbReference>
<feature type="transmembrane region" description="Helical" evidence="6">
    <location>
        <begin position="121"/>
        <end position="138"/>
    </location>
</feature>
<evidence type="ECO:0000256" key="4">
    <source>
        <dbReference type="ARBA" id="ARBA00022989"/>
    </source>
</evidence>
<dbReference type="PANTHER" id="PTHR42770:SF13">
    <property type="entry name" value="L-METHIONINE_BRANCHED-CHAIN AMINO ACID EXPORTER YJEH"/>
    <property type="match status" value="1"/>
</dbReference>
<evidence type="ECO:0000313" key="7">
    <source>
        <dbReference type="EMBL" id="ADN77253.1"/>
    </source>
</evidence>
<dbReference type="GO" id="GO:0022857">
    <property type="term" value="F:transmembrane transporter activity"/>
    <property type="evidence" value="ECO:0007669"/>
    <property type="project" value="InterPro"/>
</dbReference>
<dbReference type="KEGG" id="fbl:Fbal_3053"/>
<dbReference type="STRING" id="550540.Fbal_3053"/>
<dbReference type="GeneID" id="67183275"/>
<dbReference type="InterPro" id="IPR002293">
    <property type="entry name" value="AA/rel_permease1"/>
</dbReference>
<feature type="transmembrane region" description="Helical" evidence="6">
    <location>
        <begin position="338"/>
        <end position="362"/>
    </location>
</feature>
<dbReference type="Pfam" id="PF13520">
    <property type="entry name" value="AA_permease_2"/>
    <property type="match status" value="1"/>
</dbReference>
<reference evidence="7 8" key="1">
    <citation type="journal article" date="2010" name="Stand. Genomic Sci.">
        <title>Complete genome sequence of Ferrimonas balearica type strain (PAT).</title>
        <authorList>
            <person name="Nolan M."/>
            <person name="Sikorski J."/>
            <person name="Davenport K."/>
            <person name="Lucas S."/>
            <person name="Glavina Del Rio T."/>
            <person name="Tice H."/>
            <person name="Cheng J."/>
            <person name="Goodwin L."/>
            <person name="Pitluck S."/>
            <person name="Liolios K."/>
            <person name="Ivanova N."/>
            <person name="Mavromatis K."/>
            <person name="Ovchinnikova G."/>
            <person name="Pati A."/>
            <person name="Chen A."/>
            <person name="Palaniappan K."/>
            <person name="Land M."/>
            <person name="Hauser L."/>
            <person name="Chang Y."/>
            <person name="Jeffries C."/>
            <person name="Tapia R."/>
            <person name="Brettin T."/>
            <person name="Detter J."/>
            <person name="Han C."/>
            <person name="Yasawong M."/>
            <person name="Rohde M."/>
            <person name="Tindall B."/>
            <person name="Goker M."/>
            <person name="Woyke T."/>
            <person name="Bristow J."/>
            <person name="Eisen J."/>
            <person name="Markowitz V."/>
            <person name="Hugenholtz P."/>
            <person name="Kyrpides N."/>
            <person name="Klenk H."/>
            <person name="Lapidus A."/>
        </authorList>
    </citation>
    <scope>NUCLEOTIDE SEQUENCE [LARGE SCALE GENOMIC DNA]</scope>
    <source>
        <strain evidence="8">DSM 9799 / CCM 4581 / KCTC 23876 / PAT</strain>
    </source>
</reference>
<evidence type="ECO:0000313" key="8">
    <source>
        <dbReference type="Proteomes" id="UP000006683"/>
    </source>
</evidence>
<feature type="transmembrane region" description="Helical" evidence="6">
    <location>
        <begin position="12"/>
        <end position="30"/>
    </location>
</feature>
<keyword evidence="5 6" id="KW-0472">Membrane</keyword>
<keyword evidence="2" id="KW-1003">Cell membrane</keyword>
<keyword evidence="4 6" id="KW-1133">Transmembrane helix</keyword>
<evidence type="ECO:0000256" key="1">
    <source>
        <dbReference type="ARBA" id="ARBA00004651"/>
    </source>
</evidence>
<feature type="transmembrane region" description="Helical" evidence="6">
    <location>
        <begin position="80"/>
        <end position="101"/>
    </location>
</feature>
<feature type="transmembrane region" description="Helical" evidence="6">
    <location>
        <begin position="150"/>
        <end position="169"/>
    </location>
</feature>
<accession>E1SUE6</accession>
<keyword evidence="3 6" id="KW-0812">Transmembrane</keyword>
<dbReference type="OrthoDB" id="9117841at2"/>
<protein>
    <submittedName>
        <fullName evidence="7">Amino acid exporter, AAE family</fullName>
    </submittedName>
</protein>
<sequence length="415" mass="44052">MTTLNPTITRWQGIGLLATSLLGTSVFILPQVTVAMAGTGALWAWALLILAMVPITLVFAQLGRRFPSAGGPAFFVEKAFGARAGVSVGLVFLFAAPVGLPAAMMMTFEFVHGLVPLTREATLLAQFGVLAAMVTLNLRGVQMSGRLQFGLTLVILGLMLALAVSLFGVEDVARETLSGPVSLSPVLAAAGVAIWSYLGIEAMSHLSAEFKSPERDFVPAMLWATLVVGLIYVLGTAMVLLVSGDSRLAMVDLFDQVMGSGGAWVIGVLGILAGVATMNTYLNAMSRLIWSLAQQRQLPRSLGQLNAHQVPQRALLSLAVVLALSLLCAYLGELDFDVLLPWVNGLFVVIYLLCMAAGYRLLSRRYRVLALIGAGFTALLGFALGASLLYGIGSLLLVQVWVLWRRNRSGSLSAG</sequence>
<dbReference type="InterPro" id="IPR050367">
    <property type="entry name" value="APC_superfamily"/>
</dbReference>
<organism evidence="7 8">
    <name type="scientific">Ferrimonas balearica (strain DSM 9799 / CCM 4581 / KCTC 23876 / PAT)</name>
    <dbReference type="NCBI Taxonomy" id="550540"/>
    <lineage>
        <taxon>Bacteria</taxon>
        <taxon>Pseudomonadati</taxon>
        <taxon>Pseudomonadota</taxon>
        <taxon>Gammaproteobacteria</taxon>
        <taxon>Alteromonadales</taxon>
        <taxon>Ferrimonadaceae</taxon>
        <taxon>Ferrimonas</taxon>
    </lineage>
</organism>
<evidence type="ECO:0000256" key="6">
    <source>
        <dbReference type="SAM" id="Phobius"/>
    </source>
</evidence>
<evidence type="ECO:0000256" key="5">
    <source>
        <dbReference type="ARBA" id="ARBA00023136"/>
    </source>
</evidence>
<name>E1SUE6_FERBD</name>
<proteinExistence type="predicted"/>
<dbReference type="PIRSF" id="PIRSF006060">
    <property type="entry name" value="AA_transporter"/>
    <property type="match status" value="1"/>
</dbReference>
<feature type="transmembrane region" description="Helical" evidence="6">
    <location>
        <begin position="42"/>
        <end position="60"/>
    </location>
</feature>
<keyword evidence="8" id="KW-1185">Reference proteome</keyword>
<dbReference type="Gene3D" id="1.20.1740.10">
    <property type="entry name" value="Amino acid/polyamine transporter I"/>
    <property type="match status" value="1"/>
</dbReference>
<gene>
    <name evidence="7" type="ordered locus">Fbal_3053</name>
</gene>
<feature type="transmembrane region" description="Helical" evidence="6">
    <location>
        <begin position="369"/>
        <end position="402"/>
    </location>
</feature>
<dbReference type="HOGENOM" id="CLU_007946_18_0_6"/>
<dbReference type="NCBIfam" id="NF008245">
    <property type="entry name" value="PRK11021.1"/>
    <property type="match status" value="1"/>
</dbReference>